<dbReference type="CDD" id="cd08188">
    <property type="entry name" value="PDDH"/>
    <property type="match status" value="1"/>
</dbReference>
<evidence type="ECO:0000256" key="1">
    <source>
        <dbReference type="ARBA" id="ARBA00007358"/>
    </source>
</evidence>
<dbReference type="InterPro" id="IPR001670">
    <property type="entry name" value="ADH_Fe/GldA"/>
</dbReference>
<reference evidence="6 7" key="1">
    <citation type="submission" date="2021-03" db="EMBL/GenBank/DDBJ databases">
        <title>Genomic Encyclopedia of Type Strains, Phase IV (KMG-IV): sequencing the most valuable type-strain genomes for metagenomic binning, comparative biology and taxonomic classification.</title>
        <authorList>
            <person name="Goeker M."/>
        </authorList>
    </citation>
    <scope>NUCLEOTIDE SEQUENCE [LARGE SCALE GENOMIC DNA]</scope>
    <source>
        <strain evidence="6 7">DSM 6139</strain>
    </source>
</reference>
<organism evidence="6 7">
    <name type="scientific">Youngiibacter multivorans</name>
    <dbReference type="NCBI Taxonomy" id="937251"/>
    <lineage>
        <taxon>Bacteria</taxon>
        <taxon>Bacillati</taxon>
        <taxon>Bacillota</taxon>
        <taxon>Clostridia</taxon>
        <taxon>Eubacteriales</taxon>
        <taxon>Clostridiaceae</taxon>
        <taxon>Youngiibacter</taxon>
    </lineage>
</organism>
<evidence type="ECO:0000313" key="6">
    <source>
        <dbReference type="EMBL" id="MBP1917591.1"/>
    </source>
</evidence>
<dbReference type="PANTHER" id="PTHR11496:SF102">
    <property type="entry name" value="ALCOHOL DEHYDROGENASE 4"/>
    <property type="match status" value="1"/>
</dbReference>
<dbReference type="EC" id="1.1.1.1" evidence="6"/>
<dbReference type="Pfam" id="PF25137">
    <property type="entry name" value="ADH_Fe_C"/>
    <property type="match status" value="1"/>
</dbReference>
<dbReference type="Proteomes" id="UP001519271">
    <property type="component" value="Unassembled WGS sequence"/>
</dbReference>
<evidence type="ECO:0000259" key="4">
    <source>
        <dbReference type="Pfam" id="PF00465"/>
    </source>
</evidence>
<comment type="caution">
    <text evidence="6">The sequence shown here is derived from an EMBL/GenBank/DDBJ whole genome shotgun (WGS) entry which is preliminary data.</text>
</comment>
<protein>
    <submittedName>
        <fullName evidence="6">Alcohol dehydrogenase</fullName>
        <ecNumber evidence="6">1.1.1.1</ecNumber>
    </submittedName>
</protein>
<keyword evidence="3" id="KW-0520">NAD</keyword>
<gene>
    <name evidence="6" type="ORF">J2Z34_000054</name>
</gene>
<sequence>MAVSAYFIPTVNLIGAGTVNEVGEKIKVLGGKKVLIVTDAMLAKFGMADRVKGIIEASGLEAVIFDGAEPNPTDLNVAAGLKAWKKHKCDSLVSLGGGSSHDCAKGVGLLASNGGNIKDYEGVDVSKNEFVPYVALNTTAGTASEMTRFCIITDTSRKVKMAIIDWRVTAKVSINDPELMAGMPPSLTAATGMDALTHAVEAYVSTIANPLTDSAALMAIKLVAEYLPKAVANGTDMVSREKMAYAQFLAGMAFNNASLGYVHAMAHQLGGFYNLPHGVCNAILLPVVSQFNLLAKADRFRDIAVAMGECVDGLSVNDAGQVAIEAIKTLSKAVGIPDGLSKLNVKEVDFEVMAKNAKLDACQLTNPRLATLEQVIELFRKAM</sequence>
<proteinExistence type="inferred from homology"/>
<dbReference type="Gene3D" id="3.40.50.1970">
    <property type="match status" value="1"/>
</dbReference>
<feature type="domain" description="Alcohol dehydrogenase iron-type/glycerol dehydrogenase GldA" evidence="4">
    <location>
        <begin position="9"/>
        <end position="177"/>
    </location>
</feature>
<evidence type="ECO:0000313" key="7">
    <source>
        <dbReference type="Proteomes" id="UP001519271"/>
    </source>
</evidence>
<comment type="similarity">
    <text evidence="1">Belongs to the iron-containing alcohol dehydrogenase family.</text>
</comment>
<dbReference type="InterPro" id="IPR018211">
    <property type="entry name" value="ADH_Fe_CS"/>
</dbReference>
<feature type="domain" description="Fe-containing alcohol dehydrogenase-like C-terminal" evidence="5">
    <location>
        <begin position="188"/>
        <end position="383"/>
    </location>
</feature>
<keyword evidence="7" id="KW-1185">Reference proteome</keyword>
<dbReference type="Gene3D" id="1.20.1090.10">
    <property type="entry name" value="Dehydroquinate synthase-like - alpha domain"/>
    <property type="match status" value="1"/>
</dbReference>
<evidence type="ECO:0000256" key="3">
    <source>
        <dbReference type="ARBA" id="ARBA00023027"/>
    </source>
</evidence>
<dbReference type="GO" id="GO:0004022">
    <property type="term" value="F:alcohol dehydrogenase (NAD+) activity"/>
    <property type="evidence" value="ECO:0007669"/>
    <property type="project" value="UniProtKB-EC"/>
</dbReference>
<dbReference type="RefSeq" id="WP_209457840.1">
    <property type="nucleotide sequence ID" value="NZ_JAGGKC010000001.1"/>
</dbReference>
<dbReference type="PROSITE" id="PS00060">
    <property type="entry name" value="ADH_IRON_2"/>
    <property type="match status" value="1"/>
</dbReference>
<dbReference type="InterPro" id="IPR056798">
    <property type="entry name" value="ADH_Fe_C"/>
</dbReference>
<name>A0ABS4FZ56_9CLOT</name>
<accession>A0ABS4FZ56</accession>
<dbReference type="EMBL" id="JAGGKC010000001">
    <property type="protein sequence ID" value="MBP1917591.1"/>
    <property type="molecule type" value="Genomic_DNA"/>
</dbReference>
<dbReference type="Pfam" id="PF00465">
    <property type="entry name" value="Fe-ADH"/>
    <property type="match status" value="1"/>
</dbReference>
<dbReference type="SUPFAM" id="SSF56796">
    <property type="entry name" value="Dehydroquinate synthase-like"/>
    <property type="match status" value="1"/>
</dbReference>
<evidence type="ECO:0000259" key="5">
    <source>
        <dbReference type="Pfam" id="PF25137"/>
    </source>
</evidence>
<dbReference type="InterPro" id="IPR039697">
    <property type="entry name" value="Alcohol_dehydrogenase_Fe"/>
</dbReference>
<dbReference type="PROSITE" id="PS00913">
    <property type="entry name" value="ADH_IRON_1"/>
    <property type="match status" value="1"/>
</dbReference>
<keyword evidence="2 6" id="KW-0560">Oxidoreductase</keyword>
<evidence type="ECO:0000256" key="2">
    <source>
        <dbReference type="ARBA" id="ARBA00023002"/>
    </source>
</evidence>
<dbReference type="PANTHER" id="PTHR11496">
    <property type="entry name" value="ALCOHOL DEHYDROGENASE"/>
    <property type="match status" value="1"/>
</dbReference>